<feature type="transmembrane region" description="Helical" evidence="6">
    <location>
        <begin position="20"/>
        <end position="42"/>
    </location>
</feature>
<feature type="transmembrane region" description="Helical" evidence="6">
    <location>
        <begin position="119"/>
        <end position="141"/>
    </location>
</feature>
<protein>
    <submittedName>
        <fullName evidence="8">Arabinose ABC transporter permease</fullName>
    </submittedName>
</protein>
<evidence type="ECO:0000256" key="2">
    <source>
        <dbReference type="ARBA" id="ARBA00022475"/>
    </source>
</evidence>
<keyword evidence="4 6" id="KW-1133">Transmembrane helix</keyword>
<dbReference type="InterPro" id="IPR036259">
    <property type="entry name" value="MFS_trans_sf"/>
</dbReference>
<dbReference type="PANTHER" id="PTHR43124:SF3">
    <property type="entry name" value="CHLORAMPHENICOL EFFLUX PUMP RV0191"/>
    <property type="match status" value="1"/>
</dbReference>
<dbReference type="InterPro" id="IPR020846">
    <property type="entry name" value="MFS_dom"/>
</dbReference>
<feature type="transmembrane region" description="Helical" evidence="6">
    <location>
        <begin position="94"/>
        <end position="113"/>
    </location>
</feature>
<evidence type="ECO:0000259" key="7">
    <source>
        <dbReference type="PROSITE" id="PS50850"/>
    </source>
</evidence>
<accession>A0A0D5CG96</accession>
<dbReference type="KEGG" id="cmh:VO01_05605"/>
<dbReference type="GO" id="GO:0005886">
    <property type="term" value="C:plasma membrane"/>
    <property type="evidence" value="ECO:0007669"/>
    <property type="project" value="UniProtKB-SubCell"/>
</dbReference>
<name>A0A0D5CG96_9MICO</name>
<dbReference type="Pfam" id="PF07690">
    <property type="entry name" value="MFS_1"/>
    <property type="match status" value="1"/>
</dbReference>
<gene>
    <name evidence="8" type="ORF">VO01_05605</name>
</gene>
<feature type="domain" description="Major facilitator superfamily (MFS) profile" evidence="7">
    <location>
        <begin position="19"/>
        <end position="403"/>
    </location>
</feature>
<dbReference type="Gene3D" id="1.20.1250.20">
    <property type="entry name" value="MFS general substrate transporter like domains"/>
    <property type="match status" value="1"/>
</dbReference>
<dbReference type="GO" id="GO:0022857">
    <property type="term" value="F:transmembrane transporter activity"/>
    <property type="evidence" value="ECO:0007669"/>
    <property type="project" value="InterPro"/>
</dbReference>
<evidence type="ECO:0000313" key="9">
    <source>
        <dbReference type="Proteomes" id="UP000032604"/>
    </source>
</evidence>
<dbReference type="InterPro" id="IPR050189">
    <property type="entry name" value="MFS_Efflux_Transporters"/>
</dbReference>
<feature type="transmembrane region" description="Helical" evidence="6">
    <location>
        <begin position="62"/>
        <end position="82"/>
    </location>
</feature>
<dbReference type="CDD" id="cd17324">
    <property type="entry name" value="MFS_NepI_like"/>
    <property type="match status" value="1"/>
</dbReference>
<feature type="transmembrane region" description="Helical" evidence="6">
    <location>
        <begin position="354"/>
        <end position="375"/>
    </location>
</feature>
<feature type="transmembrane region" description="Helical" evidence="6">
    <location>
        <begin position="153"/>
        <end position="176"/>
    </location>
</feature>
<keyword evidence="5 6" id="KW-0472">Membrane</keyword>
<evidence type="ECO:0000256" key="1">
    <source>
        <dbReference type="ARBA" id="ARBA00004651"/>
    </source>
</evidence>
<dbReference type="InterPro" id="IPR011701">
    <property type="entry name" value="MFS"/>
</dbReference>
<evidence type="ECO:0000256" key="4">
    <source>
        <dbReference type="ARBA" id="ARBA00022989"/>
    </source>
</evidence>
<feature type="transmembrane region" description="Helical" evidence="6">
    <location>
        <begin position="223"/>
        <end position="243"/>
    </location>
</feature>
<dbReference type="OrthoDB" id="9814237at2"/>
<dbReference type="AlphaFoldDB" id="A0A0D5CG96"/>
<evidence type="ECO:0000256" key="3">
    <source>
        <dbReference type="ARBA" id="ARBA00022692"/>
    </source>
</evidence>
<feature type="transmembrane region" description="Helical" evidence="6">
    <location>
        <begin position="289"/>
        <end position="307"/>
    </location>
</feature>
<sequence length="426" mass="43251">MNPPSSGRATLSPARVRIALLALAMGGFAIGTTEFVAMGLLPQLAADLLPDVAARSTEAANAQAGTLISAYALGVVVGAPTIAAASARAPRRKLLLWLLLAFTLGTVLSAILPSFGLVVVARFVAGLPHGAYFGIASLVAAQLMGEGKRARGVAFVLAGLTIANVIGVPIVTWIGQNAGWRVAYLVVAAIFAATFLAVFLAVPAQDGNPEATLRRELRAFTRLQVWLALLIGAIGFGGFFAVYTFVSPMVTEVTGLPEWSVPLALVVVGLGMTVGNLAGGWWADRDVKAALLSLFGLLIASLVGLVLTASNPVGLFAFLFLIGGSAAALSPGIQIRLMDVAHDSQSIAAALNHSALNTGNAVGAALGGVTVAAGLGYTSPALVGVGLSVAGLLIALASFGLDRHRRASRRAADGGRPTTQPIALGG</sequence>
<evidence type="ECO:0000256" key="6">
    <source>
        <dbReference type="SAM" id="Phobius"/>
    </source>
</evidence>
<keyword evidence="2" id="KW-1003">Cell membrane</keyword>
<dbReference type="PROSITE" id="PS50850">
    <property type="entry name" value="MFS"/>
    <property type="match status" value="1"/>
</dbReference>
<feature type="transmembrane region" description="Helical" evidence="6">
    <location>
        <begin position="313"/>
        <end position="333"/>
    </location>
</feature>
<evidence type="ECO:0000313" key="8">
    <source>
        <dbReference type="EMBL" id="AJW78673.1"/>
    </source>
</evidence>
<proteinExistence type="predicted"/>
<keyword evidence="3 6" id="KW-0812">Transmembrane</keyword>
<dbReference type="RefSeq" id="WP_045527453.1">
    <property type="nucleotide sequence ID" value="NZ_CP011043.1"/>
</dbReference>
<dbReference type="EMBL" id="CP011043">
    <property type="protein sequence ID" value="AJW78673.1"/>
    <property type="molecule type" value="Genomic_DNA"/>
</dbReference>
<dbReference type="HOGENOM" id="CLU_001265_61_2_11"/>
<feature type="transmembrane region" description="Helical" evidence="6">
    <location>
        <begin position="381"/>
        <end position="401"/>
    </location>
</feature>
<dbReference type="SUPFAM" id="SSF103473">
    <property type="entry name" value="MFS general substrate transporter"/>
    <property type="match status" value="1"/>
</dbReference>
<organism evidence="8 9">
    <name type="scientific">Clavibacter michiganensis subsp. insidiosus</name>
    <dbReference type="NCBI Taxonomy" id="33014"/>
    <lineage>
        <taxon>Bacteria</taxon>
        <taxon>Bacillati</taxon>
        <taxon>Actinomycetota</taxon>
        <taxon>Actinomycetes</taxon>
        <taxon>Micrococcales</taxon>
        <taxon>Microbacteriaceae</taxon>
        <taxon>Clavibacter</taxon>
    </lineage>
</organism>
<dbReference type="PANTHER" id="PTHR43124">
    <property type="entry name" value="PURINE EFFLUX PUMP PBUE"/>
    <property type="match status" value="1"/>
</dbReference>
<evidence type="ECO:0000256" key="5">
    <source>
        <dbReference type="ARBA" id="ARBA00023136"/>
    </source>
</evidence>
<dbReference type="PATRIC" id="fig|33014.5.peg.1167"/>
<comment type="subcellular location">
    <subcellularLocation>
        <location evidence="1">Cell membrane</location>
        <topology evidence="1">Multi-pass membrane protein</topology>
    </subcellularLocation>
</comment>
<feature type="transmembrane region" description="Helical" evidence="6">
    <location>
        <begin position="182"/>
        <end position="202"/>
    </location>
</feature>
<reference evidence="8 9" key="1">
    <citation type="journal article" date="2015" name="Genome Announc.">
        <title>Complete Genome Sequence of Clavibacter michiganensis subsp. insidiosus R1-1 Using PacBio Single-Molecule Real-Time Technology.</title>
        <authorList>
            <person name="Lu Y."/>
            <person name="Samac D.A."/>
            <person name="Glazebrook J."/>
            <person name="Ishimaru C.A."/>
        </authorList>
    </citation>
    <scope>NUCLEOTIDE SEQUENCE [LARGE SCALE GENOMIC DNA]</scope>
    <source>
        <strain evidence="8 9">R1-1</strain>
    </source>
</reference>
<feature type="transmembrane region" description="Helical" evidence="6">
    <location>
        <begin position="263"/>
        <end position="282"/>
    </location>
</feature>
<dbReference type="Proteomes" id="UP000032604">
    <property type="component" value="Chromosome"/>
</dbReference>